<gene>
    <name evidence="1" type="ORF">ABT322_12965</name>
</gene>
<accession>A0ABV1VF62</accession>
<comment type="caution">
    <text evidence="1">The sequence shown here is derived from an EMBL/GenBank/DDBJ whole genome shotgun (WGS) entry which is preliminary data.</text>
</comment>
<dbReference type="EMBL" id="JBEPCV010000009">
    <property type="protein sequence ID" value="MER6904666.1"/>
    <property type="molecule type" value="Genomic_DNA"/>
</dbReference>
<evidence type="ECO:0000313" key="1">
    <source>
        <dbReference type="EMBL" id="MER6904666.1"/>
    </source>
</evidence>
<evidence type="ECO:0000313" key="2">
    <source>
        <dbReference type="Proteomes" id="UP001490330"/>
    </source>
</evidence>
<proteinExistence type="predicted"/>
<dbReference type="GeneID" id="97357208"/>
<reference evidence="1 2" key="1">
    <citation type="submission" date="2024-06" db="EMBL/GenBank/DDBJ databases">
        <title>The Natural Products Discovery Center: Release of the First 8490 Sequenced Strains for Exploring Actinobacteria Biosynthetic Diversity.</title>
        <authorList>
            <person name="Kalkreuter E."/>
            <person name="Kautsar S.A."/>
            <person name="Yang D."/>
            <person name="Bader C.D."/>
            <person name="Teijaro C.N."/>
            <person name="Fluegel L."/>
            <person name="Davis C.M."/>
            <person name="Simpson J.R."/>
            <person name="Lauterbach L."/>
            <person name="Steele A.D."/>
            <person name="Gui C."/>
            <person name="Meng S."/>
            <person name="Li G."/>
            <person name="Viehrig K."/>
            <person name="Ye F."/>
            <person name="Su P."/>
            <person name="Kiefer A.F."/>
            <person name="Nichols A."/>
            <person name="Cepeda A.J."/>
            <person name="Yan W."/>
            <person name="Fan B."/>
            <person name="Jiang Y."/>
            <person name="Adhikari A."/>
            <person name="Zheng C.-J."/>
            <person name="Schuster L."/>
            <person name="Cowan T.M."/>
            <person name="Smanski M.J."/>
            <person name="Chevrette M.G."/>
            <person name="De Carvalho L.P.S."/>
            <person name="Shen B."/>
        </authorList>
    </citation>
    <scope>NUCLEOTIDE SEQUENCE [LARGE SCALE GENOMIC DNA]</scope>
    <source>
        <strain evidence="1 2">NPDC000632</strain>
    </source>
</reference>
<protein>
    <submittedName>
        <fullName evidence="1">Uncharacterized protein</fullName>
    </submittedName>
</protein>
<name>A0ABV1VF62_9ACTN</name>
<sequence>MRQWKGWYRFRKGCVVVAAGMTAVYWTLRTVQAGIDLYGSVRPWV</sequence>
<keyword evidence="2" id="KW-1185">Reference proteome</keyword>
<dbReference type="Proteomes" id="UP001490330">
    <property type="component" value="Unassembled WGS sequence"/>
</dbReference>
<organism evidence="1 2">
    <name type="scientific">Streptomyces flaveolus</name>
    <dbReference type="NCBI Taxonomy" id="67297"/>
    <lineage>
        <taxon>Bacteria</taxon>
        <taxon>Bacillati</taxon>
        <taxon>Actinomycetota</taxon>
        <taxon>Actinomycetes</taxon>
        <taxon>Kitasatosporales</taxon>
        <taxon>Streptomycetaceae</taxon>
        <taxon>Streptomyces</taxon>
    </lineage>
</organism>
<dbReference type="RefSeq" id="WP_189229427.1">
    <property type="nucleotide sequence ID" value="NZ_BMRV01000003.1"/>
</dbReference>